<proteinExistence type="predicted"/>
<sequence>MAALGQCKLCFGLQKQYDRLRVLWYVWMEAVMRAGWSGDKWFTLRWSNTTNVEPFSSCTERAQQHSWGFQPDDMVVEPHQCSWCAEKHIASFRNFFVGLDSTLFHCGSVVEVFLCLFGLYMYGVHGEQANKEWWMQACRNVKLWIRESITQLDAGLLAEHEQVLKSFQTPWKKKKGELKNLKQSVTEASVSVKEELALNILSTGPATLMDITPTAVENNPEPQGVTAVKVTMVLNEVSSTTVNEEVSLMVLNEVGQTPLEELSAQDDVEQLAANGVDATTTSIEVVAIQLPLEGLSTQDVEQVDWRGVDAADSSVVPEDIIVTAGRMGGKGQQAAAVNV</sequence>
<keyword evidence="2" id="KW-1185">Reference proteome</keyword>
<reference evidence="1 2" key="1">
    <citation type="submission" date="2014-06" db="EMBL/GenBank/DDBJ databases">
        <title>Evolutionary Origins and Diversification of the Mycorrhizal Mutualists.</title>
        <authorList>
            <consortium name="DOE Joint Genome Institute"/>
            <consortium name="Mycorrhizal Genomics Consortium"/>
            <person name="Kohler A."/>
            <person name="Kuo A."/>
            <person name="Nagy L.G."/>
            <person name="Floudas D."/>
            <person name="Copeland A."/>
            <person name="Barry K.W."/>
            <person name="Cichocki N."/>
            <person name="Veneault-Fourrey C."/>
            <person name="LaButti K."/>
            <person name="Lindquist E.A."/>
            <person name="Lipzen A."/>
            <person name="Lundell T."/>
            <person name="Morin E."/>
            <person name="Murat C."/>
            <person name="Riley R."/>
            <person name="Ohm R."/>
            <person name="Sun H."/>
            <person name="Tunlid A."/>
            <person name="Henrissat B."/>
            <person name="Grigoriev I.V."/>
            <person name="Hibbett D.S."/>
            <person name="Martin F."/>
        </authorList>
    </citation>
    <scope>NUCLEOTIDE SEQUENCE [LARGE SCALE GENOMIC DNA]</scope>
    <source>
        <strain evidence="1 2">SS14</strain>
    </source>
</reference>
<organism evidence="1 2">
    <name type="scientific">Sphaerobolus stellatus (strain SS14)</name>
    <dbReference type="NCBI Taxonomy" id="990650"/>
    <lineage>
        <taxon>Eukaryota</taxon>
        <taxon>Fungi</taxon>
        <taxon>Dikarya</taxon>
        <taxon>Basidiomycota</taxon>
        <taxon>Agaricomycotina</taxon>
        <taxon>Agaricomycetes</taxon>
        <taxon>Phallomycetidae</taxon>
        <taxon>Geastrales</taxon>
        <taxon>Sphaerobolaceae</taxon>
        <taxon>Sphaerobolus</taxon>
    </lineage>
</organism>
<evidence type="ECO:0000313" key="1">
    <source>
        <dbReference type="EMBL" id="KIJ37141.1"/>
    </source>
</evidence>
<dbReference type="Proteomes" id="UP000054279">
    <property type="component" value="Unassembled WGS sequence"/>
</dbReference>
<evidence type="ECO:0000313" key="2">
    <source>
        <dbReference type="Proteomes" id="UP000054279"/>
    </source>
</evidence>
<accession>A0A0C9VIJ5</accession>
<name>A0A0C9VIJ5_SPHS4</name>
<dbReference type="AlphaFoldDB" id="A0A0C9VIJ5"/>
<protein>
    <submittedName>
        <fullName evidence="1">Uncharacterized protein</fullName>
    </submittedName>
</protein>
<gene>
    <name evidence="1" type="ORF">M422DRAFT_260295</name>
</gene>
<dbReference type="HOGENOM" id="CLU_819329_0_0_1"/>
<dbReference type="EMBL" id="KN837171">
    <property type="protein sequence ID" value="KIJ37141.1"/>
    <property type="molecule type" value="Genomic_DNA"/>
</dbReference>